<feature type="region of interest" description="Disordered" evidence="3">
    <location>
        <begin position="68"/>
        <end position="107"/>
    </location>
</feature>
<dbReference type="AlphaFoldDB" id="A0A068S3F5"/>
<comment type="caution">
    <text evidence="5">The sequence shown here is derived from an EMBL/GenBank/DDBJ whole genome shotgun (WGS) entry which is preliminary data.</text>
</comment>
<dbReference type="STRING" id="1263082.A0A068S3F5"/>
<dbReference type="OrthoDB" id="10266128at2759"/>
<feature type="compositionally biased region" description="Basic residues" evidence="3">
    <location>
        <begin position="1"/>
        <end position="20"/>
    </location>
</feature>
<evidence type="ECO:0000313" key="5">
    <source>
        <dbReference type="EMBL" id="CDH55771.1"/>
    </source>
</evidence>
<feature type="domain" description="Guanine nucleotide-binding protein-like 3 N-terminal" evidence="4">
    <location>
        <begin position="14"/>
        <end position="88"/>
    </location>
</feature>
<keyword evidence="2" id="KW-0539">Nucleus</keyword>
<dbReference type="Proteomes" id="UP000027586">
    <property type="component" value="Unassembled WGS sequence"/>
</dbReference>
<gene>
    <name evidence="5" type="ORF">LCOR_06885.1</name>
</gene>
<feature type="region of interest" description="Disordered" evidence="3">
    <location>
        <begin position="1"/>
        <end position="56"/>
    </location>
</feature>
<dbReference type="EMBL" id="CBTN010000032">
    <property type="protein sequence ID" value="CDH55771.1"/>
    <property type="molecule type" value="Genomic_DNA"/>
</dbReference>
<keyword evidence="6" id="KW-1185">Reference proteome</keyword>
<sequence length="107" mass="12481">MVKKKPQSKRIKLARRYSIKRKIDNHNRKVRREARKNPKAANKPKKDPGIPNSFPFKEELLNQIELERQQKEEERLRNKAANQAEKRKRKKAAAKEAAKAAAGENTN</sequence>
<name>A0A068S3F5_9FUNG</name>
<feature type="compositionally biased region" description="Basic residues" evidence="3">
    <location>
        <begin position="28"/>
        <end position="38"/>
    </location>
</feature>
<dbReference type="Pfam" id="PF08701">
    <property type="entry name" value="GN3L_Grn1"/>
    <property type="match status" value="1"/>
</dbReference>
<reference evidence="5" key="1">
    <citation type="submission" date="2013-08" db="EMBL/GenBank/DDBJ databases">
        <title>Gene expansion shapes genome architecture in the human pathogen Lichtheimia corymbifera: an evolutionary genomics analysis in the ancient terrestrial Mucorales (Mucoromycotina).</title>
        <authorList>
            <person name="Schwartze V.U."/>
            <person name="Winter S."/>
            <person name="Shelest E."/>
            <person name="Marcet-Houben M."/>
            <person name="Horn F."/>
            <person name="Wehner S."/>
            <person name="Hoffmann K."/>
            <person name="Riege K."/>
            <person name="Sammeth M."/>
            <person name="Nowrousian M."/>
            <person name="Valiante V."/>
            <person name="Linde J."/>
            <person name="Jacobsen I.D."/>
            <person name="Marz M."/>
            <person name="Brakhage A.A."/>
            <person name="Gabaldon T."/>
            <person name="Bocker S."/>
            <person name="Voigt K."/>
        </authorList>
    </citation>
    <scope>NUCLEOTIDE SEQUENCE [LARGE SCALE GENOMIC DNA]</scope>
    <source>
        <strain evidence="5">FSU 9682</strain>
    </source>
</reference>
<dbReference type="VEuPathDB" id="FungiDB:LCOR_06885.1"/>
<evidence type="ECO:0000259" key="4">
    <source>
        <dbReference type="Pfam" id="PF08701"/>
    </source>
</evidence>
<accession>A0A068S3F5</accession>
<proteinExistence type="predicted"/>
<dbReference type="GO" id="GO:0005634">
    <property type="term" value="C:nucleus"/>
    <property type="evidence" value="ECO:0007669"/>
    <property type="project" value="UniProtKB-SubCell"/>
</dbReference>
<organism evidence="5 6">
    <name type="scientific">Lichtheimia corymbifera JMRC:FSU:9682</name>
    <dbReference type="NCBI Taxonomy" id="1263082"/>
    <lineage>
        <taxon>Eukaryota</taxon>
        <taxon>Fungi</taxon>
        <taxon>Fungi incertae sedis</taxon>
        <taxon>Mucoromycota</taxon>
        <taxon>Mucoromycotina</taxon>
        <taxon>Mucoromycetes</taxon>
        <taxon>Mucorales</taxon>
        <taxon>Lichtheimiaceae</taxon>
        <taxon>Lichtheimia</taxon>
    </lineage>
</organism>
<evidence type="ECO:0000256" key="1">
    <source>
        <dbReference type="ARBA" id="ARBA00004123"/>
    </source>
</evidence>
<dbReference type="InterPro" id="IPR014813">
    <property type="entry name" value="Gnl3_N_dom"/>
</dbReference>
<comment type="subcellular location">
    <subcellularLocation>
        <location evidence="1">Nucleus</location>
    </subcellularLocation>
</comment>
<evidence type="ECO:0000256" key="3">
    <source>
        <dbReference type="SAM" id="MobiDB-lite"/>
    </source>
</evidence>
<evidence type="ECO:0000256" key="2">
    <source>
        <dbReference type="ARBA" id="ARBA00023242"/>
    </source>
</evidence>
<evidence type="ECO:0000313" key="6">
    <source>
        <dbReference type="Proteomes" id="UP000027586"/>
    </source>
</evidence>
<feature type="compositionally biased region" description="Basic and acidic residues" evidence="3">
    <location>
        <begin position="68"/>
        <end position="77"/>
    </location>
</feature>
<protein>
    <recommendedName>
        <fullName evidence="4">Guanine nucleotide-binding protein-like 3 N-terminal domain-containing protein</fullName>
    </recommendedName>
</protein>